<name>A0ACB8QI38_9AGAM</name>
<reference evidence="1" key="1">
    <citation type="submission" date="2021-02" db="EMBL/GenBank/DDBJ databases">
        <authorList>
            <consortium name="DOE Joint Genome Institute"/>
            <person name="Ahrendt S."/>
            <person name="Looney B.P."/>
            <person name="Miyauchi S."/>
            <person name="Morin E."/>
            <person name="Drula E."/>
            <person name="Courty P.E."/>
            <person name="Chicoki N."/>
            <person name="Fauchery L."/>
            <person name="Kohler A."/>
            <person name="Kuo A."/>
            <person name="Labutti K."/>
            <person name="Pangilinan J."/>
            <person name="Lipzen A."/>
            <person name="Riley R."/>
            <person name="Andreopoulos W."/>
            <person name="He G."/>
            <person name="Johnson J."/>
            <person name="Barry K.W."/>
            <person name="Grigoriev I.V."/>
            <person name="Nagy L."/>
            <person name="Hibbett D."/>
            <person name="Henrissat B."/>
            <person name="Matheny P.B."/>
            <person name="Labbe J."/>
            <person name="Martin F."/>
        </authorList>
    </citation>
    <scope>NUCLEOTIDE SEQUENCE</scope>
    <source>
        <strain evidence="1">EC-137</strain>
    </source>
</reference>
<sequence>VASHLTCTLAALCISYAVRDLAPLLVRTATPADATEGPVLWAKIALLYVAGAAVPLLAPRRAADPHNPTPFESTASPLSLLTYAFVNPTLHAAAHTRGPLCLAQLPPLALPDTADAIVRRTLRYIDVRPGARRRHLFGVLVRVFAWEYAALALLLALRVLTTFIPPLAVNRLLHYVETSGADLDDPVRPAVWIALLFFGPLAGSLVYQRYIFITTRSLVRTRAGLTQLVFERAMLVRSGSSAVDHNTVTRESHARNNTGGDARKKDDTGRRADMHPHEDEAGRSYADTAITGTIANLVTTDVDNVVQGRDFLMLVVFAPLQCAVAVWFLYSLLGWSAFVGTAATLVLAPLPALVVRRLQVLQRRVMRMTDRRVSVVVEMMSALRMIKLFGWERRIARSLEEKRAFELRAVRKRELAALANDILNCAIPVLVMVASYAAFTMGMKQELTPATVFASMAVFDMLRGQLSQVAMRVPPLVKAKVSLDRLTAFLYDTEVLDPPPGPPKALRGIVGIRNACFTWAPSIDTEVVPSTPNRRPFSLRIHGTLVFKPGGVNLVVGPTGAGKTALLLALLGEMRFGALGELPARRDEEHPQGDAWVSLPRESGVAYAAQESWVLNETIRDNILFGAPYDAARYDKVIYQCALTRDLARFAAGDRMEVGERGLTLSGGQKARIALARAVYSRAQVLLLDDVLAALDVHTARWIVDKCFKGDLLRGRTVIFVTHNAALVSPAADYVIALEAGRVVSAGSMSDVVTRSEYIARATAMVDYAEVDEELETEVDHDEEETVKDEEPSGKLILAEEMQHGRVSWPAMNLFFSALGGDHAMLFWTTFVGMLVAGDLVTAGQTYFVGWWSEQYKQRPASEVNVPLYLGVFVILLGGSVFARGGSAVVFVFGSIRAAKKIHERLIAAILGTTLRWLDTTPTSRVITRCTQDVRAVDGNVSQELRDLATMTSSMLVRLLAVVSVTPRILPPVFVLALVGAWCGNVYMAAQLSVKREMSNRRAPIVAHVAAAVAGVASIRAYGAESAFRIELQERIDKYTRTARVFFNLNRWVSTRIDALGGLFSAGLGAYLIYGNHGKQILPSTVGFSLTMAVGFSGMILSWVKLFNQFEIDANSLERIHAYLGIEQESKPIKECQPPAAWPTSGSLCVENLSAYYSPAGPRVLNNLTFTIRAGERIGVVGRTGSGKSSLALALLRCIFTDGRVVFDGIDTSSITLDTLRTRMSIIPQIPELLSGTLRENLDPFGEHEDSELNAALHAAGFFALRAREGKNASPALDMRVAPGGTNMSVGQRQIVALARALARGSKLLILDEATSSIDFATEGIIQESLLRELGRDVTVLTIAHRLRTIMDSSRIMVLDAGTIVEFDAPETLLASEDSYFRALVNEGEDQEALKMVEL</sequence>
<accession>A0ACB8QI38</accession>
<gene>
    <name evidence="1" type="ORF">K488DRAFT_52353</name>
</gene>
<comment type="caution">
    <text evidence="1">The sequence shown here is derived from an EMBL/GenBank/DDBJ whole genome shotgun (WGS) entry which is preliminary data.</text>
</comment>
<evidence type="ECO:0000313" key="2">
    <source>
        <dbReference type="Proteomes" id="UP000814128"/>
    </source>
</evidence>
<keyword evidence="2" id="KW-1185">Reference proteome</keyword>
<proteinExistence type="predicted"/>
<evidence type="ECO:0000313" key="1">
    <source>
        <dbReference type="EMBL" id="KAI0031305.1"/>
    </source>
</evidence>
<feature type="non-terminal residue" evidence="1">
    <location>
        <position position="1"/>
    </location>
</feature>
<keyword evidence="1" id="KW-0378">Hydrolase</keyword>
<reference evidence="1" key="2">
    <citation type="journal article" date="2022" name="New Phytol.">
        <title>Evolutionary transition to the ectomycorrhizal habit in the genomes of a hyperdiverse lineage of mushroom-forming fungi.</title>
        <authorList>
            <person name="Looney B."/>
            <person name="Miyauchi S."/>
            <person name="Morin E."/>
            <person name="Drula E."/>
            <person name="Courty P.E."/>
            <person name="Kohler A."/>
            <person name="Kuo A."/>
            <person name="LaButti K."/>
            <person name="Pangilinan J."/>
            <person name="Lipzen A."/>
            <person name="Riley R."/>
            <person name="Andreopoulos W."/>
            <person name="He G."/>
            <person name="Johnson J."/>
            <person name="Nolan M."/>
            <person name="Tritt A."/>
            <person name="Barry K.W."/>
            <person name="Grigoriev I.V."/>
            <person name="Nagy L.G."/>
            <person name="Hibbett D."/>
            <person name="Henrissat B."/>
            <person name="Matheny P.B."/>
            <person name="Labbe J."/>
            <person name="Martin F.M."/>
        </authorList>
    </citation>
    <scope>NUCLEOTIDE SEQUENCE</scope>
    <source>
        <strain evidence="1">EC-137</strain>
    </source>
</reference>
<dbReference type="EMBL" id="MU273585">
    <property type="protein sequence ID" value="KAI0031305.1"/>
    <property type="molecule type" value="Genomic_DNA"/>
</dbReference>
<protein>
    <submittedName>
        <fullName evidence="1">P-loop containing nucleoside triphosphate hydrolase protein</fullName>
    </submittedName>
</protein>
<dbReference type="Proteomes" id="UP000814128">
    <property type="component" value="Unassembled WGS sequence"/>
</dbReference>
<organism evidence="1 2">
    <name type="scientific">Vararia minispora EC-137</name>
    <dbReference type="NCBI Taxonomy" id="1314806"/>
    <lineage>
        <taxon>Eukaryota</taxon>
        <taxon>Fungi</taxon>
        <taxon>Dikarya</taxon>
        <taxon>Basidiomycota</taxon>
        <taxon>Agaricomycotina</taxon>
        <taxon>Agaricomycetes</taxon>
        <taxon>Russulales</taxon>
        <taxon>Lachnocladiaceae</taxon>
        <taxon>Vararia</taxon>
    </lineage>
</organism>